<evidence type="ECO:0000256" key="2">
    <source>
        <dbReference type="SAM" id="SignalP"/>
    </source>
</evidence>
<gene>
    <name evidence="3" type="ORF">M2650_09090</name>
</gene>
<proteinExistence type="predicted"/>
<evidence type="ECO:0008006" key="5">
    <source>
        <dbReference type="Google" id="ProtNLM"/>
    </source>
</evidence>
<comment type="caution">
    <text evidence="3">The sequence shown here is derived from an EMBL/GenBank/DDBJ whole genome shotgun (WGS) entry which is preliminary data.</text>
</comment>
<evidence type="ECO:0000256" key="1">
    <source>
        <dbReference type="SAM" id="MobiDB-lite"/>
    </source>
</evidence>
<evidence type="ECO:0000313" key="3">
    <source>
        <dbReference type="EMBL" id="MCL1634784.1"/>
    </source>
</evidence>
<feature type="signal peptide" evidence="2">
    <location>
        <begin position="1"/>
        <end position="27"/>
    </location>
</feature>
<dbReference type="EMBL" id="JAMBEP010000001">
    <property type="protein sequence ID" value="MCL1634784.1"/>
    <property type="molecule type" value="Genomic_DNA"/>
</dbReference>
<protein>
    <recommendedName>
        <fullName evidence="5">DUF1579 domain-containing protein</fullName>
    </recommendedName>
</protein>
<dbReference type="RefSeq" id="WP_249473433.1">
    <property type="nucleotide sequence ID" value="NZ_JAMBEP010000001.1"/>
</dbReference>
<reference evidence="3 4" key="1">
    <citation type="submission" date="2022-05" db="EMBL/GenBank/DDBJ databases">
        <title>Luteimonas sp. SX5, whole genome shotgun sequencing project.</title>
        <authorList>
            <person name="Zhao G."/>
            <person name="Shen L."/>
        </authorList>
    </citation>
    <scope>NUCLEOTIDE SEQUENCE [LARGE SCALE GENOMIC DNA]</scope>
    <source>
        <strain evidence="3 4">SX5</strain>
    </source>
</reference>
<organism evidence="3 4">
    <name type="scientific">Luteimonas galliterrae</name>
    <dbReference type="NCBI Taxonomy" id="2940486"/>
    <lineage>
        <taxon>Bacteria</taxon>
        <taxon>Pseudomonadati</taxon>
        <taxon>Pseudomonadota</taxon>
        <taxon>Gammaproteobacteria</taxon>
        <taxon>Lysobacterales</taxon>
        <taxon>Lysobacteraceae</taxon>
        <taxon>Luteimonas</taxon>
    </lineage>
</organism>
<feature type="chain" id="PRO_5046270024" description="DUF1579 domain-containing protein" evidence="2">
    <location>
        <begin position="28"/>
        <end position="199"/>
    </location>
</feature>
<keyword evidence="2" id="KW-0732">Signal</keyword>
<feature type="region of interest" description="Disordered" evidence="1">
    <location>
        <begin position="24"/>
        <end position="46"/>
    </location>
</feature>
<accession>A0ABT0MIT5</accession>
<name>A0ABT0MIT5_9GAMM</name>
<evidence type="ECO:0000313" key="4">
    <source>
        <dbReference type="Proteomes" id="UP001431217"/>
    </source>
</evidence>
<keyword evidence="4" id="KW-1185">Reference proteome</keyword>
<dbReference type="Proteomes" id="UP001431217">
    <property type="component" value="Unassembled WGS sequence"/>
</dbReference>
<sequence length="199" mass="21941">MDMRVLVRTGLSFCLLSAAWPPSPAGAQQNTGASPHHNLPSAKQSGQHDFDWEIGAWKTHLKRRLRPLTGSDEWVEYQGTSIVRQVLDGRANLVELEVQGPAGRIEGVSLRLYDPKAKLWSLHYASIANGALTPPVIGRFESGRGEFFASDTLDGRPIRVRFVISDITPDSAHFEQAFSADGGKTWETNWIATDTRTGD</sequence>